<sequence>ESEGELGSKKKKQTSSGKMDPSKAPGPGYVFVQGMGWVLPAANVPAAGAGEHGASDKGTAVVAVVVQEDGAAEGQALERTDEHNGALFGAFVATGLGIGAAVTVPSLDLQNSAADYDEELTPYILGGLAMSLFLWVGYILHKVGSQYRAQTGSEGQPTTRQTGVLFLFLTGVDTVALIGIGLSNGNVSPVWVWVTVAWALLSVSLVGVDADASRNKN</sequence>
<feature type="transmembrane region" description="Helical" evidence="2">
    <location>
        <begin position="85"/>
        <end position="103"/>
    </location>
</feature>
<proteinExistence type="predicted"/>
<dbReference type="Proteomes" id="UP001642464">
    <property type="component" value="Unassembled WGS sequence"/>
</dbReference>
<feature type="transmembrane region" description="Helical" evidence="2">
    <location>
        <begin position="123"/>
        <end position="141"/>
    </location>
</feature>
<keyword evidence="2" id="KW-1133">Transmembrane helix</keyword>
<dbReference type="EMBL" id="CAXAMM010017437">
    <property type="protein sequence ID" value="CAK9041127.1"/>
    <property type="molecule type" value="Genomic_DNA"/>
</dbReference>
<feature type="region of interest" description="Disordered" evidence="1">
    <location>
        <begin position="1"/>
        <end position="25"/>
    </location>
</feature>
<feature type="transmembrane region" description="Helical" evidence="2">
    <location>
        <begin position="190"/>
        <end position="208"/>
    </location>
</feature>
<protein>
    <submittedName>
        <fullName evidence="3">Uncharacterized protein</fullName>
    </submittedName>
</protein>
<evidence type="ECO:0000256" key="1">
    <source>
        <dbReference type="SAM" id="MobiDB-lite"/>
    </source>
</evidence>
<keyword evidence="4" id="KW-1185">Reference proteome</keyword>
<keyword evidence="2" id="KW-0812">Transmembrane</keyword>
<keyword evidence="2" id="KW-0472">Membrane</keyword>
<accession>A0ABP0LPK8</accession>
<name>A0ABP0LPK8_9DINO</name>
<evidence type="ECO:0000313" key="4">
    <source>
        <dbReference type="Proteomes" id="UP001642464"/>
    </source>
</evidence>
<evidence type="ECO:0000256" key="2">
    <source>
        <dbReference type="SAM" id="Phobius"/>
    </source>
</evidence>
<comment type="caution">
    <text evidence="3">The sequence shown here is derived from an EMBL/GenBank/DDBJ whole genome shotgun (WGS) entry which is preliminary data.</text>
</comment>
<evidence type="ECO:0000313" key="3">
    <source>
        <dbReference type="EMBL" id="CAK9041127.1"/>
    </source>
</evidence>
<gene>
    <name evidence="3" type="ORF">SCF082_LOCUS23809</name>
</gene>
<organism evidence="3 4">
    <name type="scientific">Durusdinium trenchii</name>
    <dbReference type="NCBI Taxonomy" id="1381693"/>
    <lineage>
        <taxon>Eukaryota</taxon>
        <taxon>Sar</taxon>
        <taxon>Alveolata</taxon>
        <taxon>Dinophyceae</taxon>
        <taxon>Suessiales</taxon>
        <taxon>Symbiodiniaceae</taxon>
        <taxon>Durusdinium</taxon>
    </lineage>
</organism>
<feature type="non-terminal residue" evidence="3">
    <location>
        <position position="1"/>
    </location>
</feature>
<feature type="transmembrane region" description="Helical" evidence="2">
    <location>
        <begin position="162"/>
        <end position="184"/>
    </location>
</feature>
<reference evidence="3 4" key="1">
    <citation type="submission" date="2024-02" db="EMBL/GenBank/DDBJ databases">
        <authorList>
            <person name="Chen Y."/>
            <person name="Shah S."/>
            <person name="Dougan E. K."/>
            <person name="Thang M."/>
            <person name="Chan C."/>
        </authorList>
    </citation>
    <scope>NUCLEOTIDE SEQUENCE [LARGE SCALE GENOMIC DNA]</scope>
</reference>